<dbReference type="InterPro" id="IPR013320">
    <property type="entry name" value="ConA-like_dom_sf"/>
</dbReference>
<proteinExistence type="predicted"/>
<dbReference type="RefSeq" id="WP_123098700.1">
    <property type="nucleotide sequence ID" value="NZ_RIBZ01000063.1"/>
</dbReference>
<accession>A0A3M8WXL1</accession>
<comment type="caution">
    <text evidence="1">The sequence shown here is derived from an EMBL/GenBank/DDBJ whole genome shotgun (WGS) entry which is preliminary data.</text>
</comment>
<keyword evidence="2" id="KW-1185">Reference proteome</keyword>
<dbReference type="AlphaFoldDB" id="A0A3M8WXL1"/>
<evidence type="ECO:0000313" key="1">
    <source>
        <dbReference type="EMBL" id="RNG34938.1"/>
    </source>
</evidence>
<dbReference type="InterPro" id="IPR009784">
    <property type="entry name" value="DUF1349"/>
</dbReference>
<evidence type="ECO:0000313" key="2">
    <source>
        <dbReference type="Proteomes" id="UP000275401"/>
    </source>
</evidence>
<gene>
    <name evidence="1" type="ORF">EEJ42_04460</name>
</gene>
<protein>
    <submittedName>
        <fullName evidence="1">DUF1349 domain-containing protein</fullName>
    </submittedName>
</protein>
<dbReference type="EMBL" id="RIBZ01000063">
    <property type="protein sequence ID" value="RNG34938.1"/>
    <property type="molecule type" value="Genomic_DNA"/>
</dbReference>
<name>A0A3M8WXL1_9ACTN</name>
<sequence length="204" mass="21672">MTATQPTGAAQPEVVFGFDEGWSWSAEPLSCSRTGGSLEITAPGGADLFAMPGAHEASGLPLLQRTIRGDFTAWTRISVDGAAFGDAGGIALHGPEGWFKVCVERVKAGGWAVVTVLSRPVSDEALGPALAGPEAELLVTREGPRQAVFFREAPDDDWRFVRTFFGFSEPELRLGLFVQAPFTPSASAVFAPVSLRPTALPDRR</sequence>
<dbReference type="Proteomes" id="UP000275401">
    <property type="component" value="Unassembled WGS sequence"/>
</dbReference>
<dbReference type="Pfam" id="PF07081">
    <property type="entry name" value="DUF1349"/>
    <property type="match status" value="1"/>
</dbReference>
<reference evidence="1 2" key="1">
    <citation type="submission" date="2018-11" db="EMBL/GenBank/DDBJ databases">
        <title>The Potential of Streptomyces as Biocontrol Agents against the Tomato grey mould, Botrytis cinerea (Gray mold) Frontiers in Microbiology.</title>
        <authorList>
            <person name="Li D."/>
        </authorList>
    </citation>
    <scope>NUCLEOTIDE SEQUENCE [LARGE SCALE GENOMIC DNA]</scope>
    <source>
        <strain evidence="1 2">NEAU-LD23</strain>
    </source>
</reference>
<dbReference type="Gene3D" id="2.60.120.200">
    <property type="match status" value="1"/>
</dbReference>
<dbReference type="SUPFAM" id="SSF49899">
    <property type="entry name" value="Concanavalin A-like lectins/glucanases"/>
    <property type="match status" value="1"/>
</dbReference>
<organism evidence="1 2">
    <name type="scientific">Streptomyces botrytidirepellens</name>
    <dbReference type="NCBI Taxonomy" id="2486417"/>
    <lineage>
        <taxon>Bacteria</taxon>
        <taxon>Bacillati</taxon>
        <taxon>Actinomycetota</taxon>
        <taxon>Actinomycetes</taxon>
        <taxon>Kitasatosporales</taxon>
        <taxon>Streptomycetaceae</taxon>
        <taxon>Streptomyces</taxon>
    </lineage>
</organism>